<organism evidence="1 2">
    <name type="scientific">Rhizobium chutanense</name>
    <dbReference type="NCBI Taxonomy" id="2035448"/>
    <lineage>
        <taxon>Bacteria</taxon>
        <taxon>Pseudomonadati</taxon>
        <taxon>Pseudomonadota</taxon>
        <taxon>Alphaproteobacteria</taxon>
        <taxon>Hyphomicrobiales</taxon>
        <taxon>Rhizobiaceae</taxon>
        <taxon>Rhizobium/Agrobacterium group</taxon>
        <taxon>Rhizobium</taxon>
    </lineage>
</organism>
<evidence type="ECO:0000313" key="1">
    <source>
        <dbReference type="EMBL" id="RUM00169.1"/>
    </source>
</evidence>
<dbReference type="AlphaFoldDB" id="A0A3S0QA09"/>
<protein>
    <submittedName>
        <fullName evidence="1">Uncharacterized protein</fullName>
    </submittedName>
</protein>
<sequence>MTLLQRAESPAPKDLGALDSCDEHRNEEAGRRLAYIFRISLVSPTLMPNRYARCRILHA</sequence>
<dbReference type="Proteomes" id="UP000278081">
    <property type="component" value="Unassembled WGS sequence"/>
</dbReference>
<accession>A0A3S0QA09</accession>
<gene>
    <name evidence="1" type="ORF">EFR84_25205</name>
</gene>
<name>A0A3S0QA09_9HYPH</name>
<dbReference type="EMBL" id="RJTJ01000027">
    <property type="protein sequence ID" value="RUM00169.1"/>
    <property type="molecule type" value="Genomic_DNA"/>
</dbReference>
<comment type="caution">
    <text evidence="1">The sequence shown here is derived from an EMBL/GenBank/DDBJ whole genome shotgun (WGS) entry which is preliminary data.</text>
</comment>
<evidence type="ECO:0000313" key="2">
    <source>
        <dbReference type="Proteomes" id="UP000278081"/>
    </source>
</evidence>
<proteinExistence type="predicted"/>
<reference evidence="1 2" key="1">
    <citation type="submission" date="2018-11" db="EMBL/GenBank/DDBJ databases">
        <title>Rhizobium chutanense sp. nov., isolated from root nodules of Phaseolus vulgaris in China.</title>
        <authorList>
            <person name="Huo Y."/>
        </authorList>
    </citation>
    <scope>NUCLEOTIDE SEQUENCE [LARGE SCALE GENOMIC DNA]</scope>
    <source>
        <strain evidence="1 2">C16</strain>
    </source>
</reference>